<gene>
    <name evidence="2" type="primary">rsfS</name>
    <name evidence="3" type="ORF">AUC71_16590</name>
</gene>
<dbReference type="Gene3D" id="3.30.460.10">
    <property type="entry name" value="Beta Polymerase, domain 2"/>
    <property type="match status" value="1"/>
</dbReference>
<dbReference type="GO" id="GO:0090071">
    <property type="term" value="P:negative regulation of ribosome biogenesis"/>
    <property type="evidence" value="ECO:0007669"/>
    <property type="project" value="UniProtKB-UniRule"/>
</dbReference>
<comment type="caution">
    <text evidence="3">The sequence shown here is derived from an EMBL/GenBank/DDBJ whole genome shotgun (WGS) entry which is preliminary data.</text>
</comment>
<dbReference type="GO" id="GO:0005737">
    <property type="term" value="C:cytoplasm"/>
    <property type="evidence" value="ECO:0007669"/>
    <property type="project" value="UniProtKB-SubCell"/>
</dbReference>
<dbReference type="InterPro" id="IPR043519">
    <property type="entry name" value="NT_sf"/>
</dbReference>
<dbReference type="PANTHER" id="PTHR21043:SF0">
    <property type="entry name" value="MITOCHONDRIAL ASSEMBLY OF RIBOSOMAL LARGE SUBUNIT PROTEIN 1"/>
    <property type="match status" value="1"/>
</dbReference>
<keyword evidence="4" id="KW-1185">Reference proteome</keyword>
<keyword evidence="2" id="KW-0678">Repressor</keyword>
<dbReference type="PANTHER" id="PTHR21043">
    <property type="entry name" value="IOJAP SUPERFAMILY ORTHOLOG"/>
    <property type="match status" value="1"/>
</dbReference>
<protein>
    <recommendedName>
        <fullName evidence="2">Ribosomal silencing factor RsfS</fullName>
    </recommendedName>
</protein>
<dbReference type="EMBL" id="LPWD01000377">
    <property type="protein sequence ID" value="ODS02200.1"/>
    <property type="molecule type" value="Genomic_DNA"/>
</dbReference>
<proteinExistence type="inferred from homology"/>
<keyword evidence="2" id="KW-0963">Cytoplasm</keyword>
<comment type="function">
    <text evidence="2">Functions as a ribosomal silencing factor. Interacts with ribosomal protein uL14 (rplN), blocking formation of intersubunit bridge B8. Prevents association of the 30S and 50S ribosomal subunits and the formation of functional ribosomes, thus repressing translation.</text>
</comment>
<comment type="subcellular location">
    <subcellularLocation>
        <location evidence="2">Cytoplasm</location>
    </subcellularLocation>
</comment>
<sequence>MLKIVLDTLDGSKAEDVVAIDLKGKTSIGDHMVVASGRSQRHVGAVADHLIKKLKDEGYGRARVEGLPQGDWVLIDAGDVIVHLFRPEVREFYNLEKMWSADRPMERMVV</sequence>
<dbReference type="Pfam" id="PF02410">
    <property type="entry name" value="RsfS"/>
    <property type="match status" value="1"/>
</dbReference>
<reference evidence="3 4" key="1">
    <citation type="journal article" date="2016" name="Environ. Microbiol.">
        <title>New Methyloceanibacter diversity from North Sea sediments includes methanotroph containing solely the soluble methane monooxygenase.</title>
        <authorList>
            <person name="Vekeman B."/>
            <person name="Kerckhof F.M."/>
            <person name="Cremers G."/>
            <person name="de Vos P."/>
            <person name="Vandamme P."/>
            <person name="Boon N."/>
            <person name="Op den Camp H.J."/>
            <person name="Heylen K."/>
        </authorList>
    </citation>
    <scope>NUCLEOTIDE SEQUENCE [LARGE SCALE GENOMIC DNA]</scope>
    <source>
        <strain evidence="3 4">R-67177</strain>
    </source>
</reference>
<organism evidence="3 4">
    <name type="scientific">Methyloceanibacter marginalis</name>
    <dbReference type="NCBI Taxonomy" id="1774971"/>
    <lineage>
        <taxon>Bacteria</taxon>
        <taxon>Pseudomonadati</taxon>
        <taxon>Pseudomonadota</taxon>
        <taxon>Alphaproteobacteria</taxon>
        <taxon>Hyphomicrobiales</taxon>
        <taxon>Hyphomicrobiaceae</taxon>
        <taxon>Methyloceanibacter</taxon>
    </lineage>
</organism>
<evidence type="ECO:0000256" key="1">
    <source>
        <dbReference type="ARBA" id="ARBA00010574"/>
    </source>
</evidence>
<dbReference type="NCBIfam" id="TIGR00090">
    <property type="entry name" value="rsfS_iojap_ybeB"/>
    <property type="match status" value="1"/>
</dbReference>
<evidence type="ECO:0000256" key="2">
    <source>
        <dbReference type="HAMAP-Rule" id="MF_01477"/>
    </source>
</evidence>
<dbReference type="GO" id="GO:0043023">
    <property type="term" value="F:ribosomal large subunit binding"/>
    <property type="evidence" value="ECO:0007669"/>
    <property type="project" value="TreeGrafter"/>
</dbReference>
<dbReference type="GO" id="GO:0042256">
    <property type="term" value="P:cytosolic ribosome assembly"/>
    <property type="evidence" value="ECO:0007669"/>
    <property type="project" value="UniProtKB-UniRule"/>
</dbReference>
<comment type="similarity">
    <text evidence="1 2">Belongs to the Iojap/RsfS family.</text>
</comment>
<accession>A0A1E3W8Y3</accession>
<dbReference type="Proteomes" id="UP000095042">
    <property type="component" value="Unassembled WGS sequence"/>
</dbReference>
<evidence type="ECO:0000313" key="4">
    <source>
        <dbReference type="Proteomes" id="UP000095042"/>
    </source>
</evidence>
<dbReference type="GO" id="GO:0017148">
    <property type="term" value="P:negative regulation of translation"/>
    <property type="evidence" value="ECO:0007669"/>
    <property type="project" value="UniProtKB-UniRule"/>
</dbReference>
<dbReference type="InterPro" id="IPR004394">
    <property type="entry name" value="Iojap/RsfS/C7orf30"/>
</dbReference>
<dbReference type="SUPFAM" id="SSF81301">
    <property type="entry name" value="Nucleotidyltransferase"/>
    <property type="match status" value="1"/>
</dbReference>
<name>A0A1E3W8Y3_9HYPH</name>
<comment type="subunit">
    <text evidence="2">Interacts with ribosomal protein uL14 (rplN).</text>
</comment>
<dbReference type="AlphaFoldDB" id="A0A1E3W8Y3"/>
<evidence type="ECO:0000313" key="3">
    <source>
        <dbReference type="EMBL" id="ODS02200.1"/>
    </source>
</evidence>
<keyword evidence="2" id="KW-0810">Translation regulation</keyword>
<dbReference type="HAMAP" id="MF_01477">
    <property type="entry name" value="Iojap_RsfS"/>
    <property type="match status" value="1"/>
</dbReference>